<dbReference type="SUPFAM" id="SSF53448">
    <property type="entry name" value="Nucleotide-diphospho-sugar transferases"/>
    <property type="match status" value="1"/>
</dbReference>
<dbReference type="RefSeq" id="WP_090897561.1">
    <property type="nucleotide sequence ID" value="NZ_CZPZ01000013.1"/>
</dbReference>
<protein>
    <recommendedName>
        <fullName evidence="6">Glycosyl transferase family 2</fullName>
    </recommendedName>
</protein>
<evidence type="ECO:0008006" key="6">
    <source>
        <dbReference type="Google" id="ProtNLM"/>
    </source>
</evidence>
<dbReference type="InterPro" id="IPR050834">
    <property type="entry name" value="Glycosyltransf_2"/>
</dbReference>
<gene>
    <name evidence="4" type="ORF">COMA2_200065</name>
</gene>
<accession>A0A0S4LER4</accession>
<evidence type="ECO:0000259" key="2">
    <source>
        <dbReference type="Pfam" id="PF00535"/>
    </source>
</evidence>
<dbReference type="InterPro" id="IPR001173">
    <property type="entry name" value="Glyco_trans_2-like"/>
</dbReference>
<dbReference type="OrthoDB" id="9801954at2"/>
<evidence type="ECO:0000256" key="1">
    <source>
        <dbReference type="ARBA" id="ARBA00022679"/>
    </source>
</evidence>
<name>A0A0S4LER4_9BACT</name>
<dbReference type="InterPro" id="IPR029044">
    <property type="entry name" value="Nucleotide-diphossugar_trans"/>
</dbReference>
<dbReference type="PANTHER" id="PTHR43685:SF3">
    <property type="entry name" value="SLR2126 PROTEIN"/>
    <property type="match status" value="1"/>
</dbReference>
<dbReference type="CDD" id="cd06420">
    <property type="entry name" value="GT2_Chondriotin_Pol_N"/>
    <property type="match status" value="1"/>
</dbReference>
<dbReference type="InterPro" id="IPR027791">
    <property type="entry name" value="Galactosyl_T_C"/>
</dbReference>
<dbReference type="Gene3D" id="3.90.550.10">
    <property type="entry name" value="Spore Coat Polysaccharide Biosynthesis Protein SpsA, Chain A"/>
    <property type="match status" value="1"/>
</dbReference>
<dbReference type="STRING" id="1742973.COMA2_200065"/>
<keyword evidence="1" id="KW-0808">Transferase</keyword>
<evidence type="ECO:0000259" key="3">
    <source>
        <dbReference type="Pfam" id="PF02709"/>
    </source>
</evidence>
<dbReference type="AlphaFoldDB" id="A0A0S4LER4"/>
<dbReference type="EMBL" id="CZPZ01000013">
    <property type="protein sequence ID" value="CUS36108.1"/>
    <property type="molecule type" value="Genomic_DNA"/>
</dbReference>
<dbReference type="PANTHER" id="PTHR43685">
    <property type="entry name" value="GLYCOSYLTRANSFERASE"/>
    <property type="match status" value="1"/>
</dbReference>
<dbReference type="Pfam" id="PF02709">
    <property type="entry name" value="Glyco_transf_7C"/>
    <property type="match status" value="1"/>
</dbReference>
<feature type="domain" description="Glycosyltransferase 2-like" evidence="2">
    <location>
        <begin position="5"/>
        <end position="102"/>
    </location>
</feature>
<evidence type="ECO:0000313" key="5">
    <source>
        <dbReference type="Proteomes" id="UP000198736"/>
    </source>
</evidence>
<sequence>MKTAVIVTTYNRPDALAVVLEGYRGQSDQDFELVVADDGSKAETAEIVRQFVRHAPFPLTHIWHEDRGFRAAAIRNRAVASTEADYVVFTDGDCVPSRHFVRVHKLLAEPGYFLGSNRVLLSARLTSRVLRRRLPIHAWSGIDWMQSWFRRDVNRVLPLIRLPDGPFRKWMPDRWEGIKTCNLSAWRTDLIRVNGLDESYEGWGLEDSDLVIRFLHAGVKHKNARFAATVFHLWHPEQDRMGLPANQKRLEGLLRSTTVRAAIGLDQGGGR</sequence>
<evidence type="ECO:0000313" key="4">
    <source>
        <dbReference type="EMBL" id="CUS36108.1"/>
    </source>
</evidence>
<feature type="domain" description="Galactosyltransferase C-terminal" evidence="3">
    <location>
        <begin position="173"/>
        <end position="233"/>
    </location>
</feature>
<proteinExistence type="predicted"/>
<reference evidence="5" key="1">
    <citation type="submission" date="2015-10" db="EMBL/GenBank/DDBJ databases">
        <authorList>
            <person name="Luecker S."/>
            <person name="Luecker S."/>
        </authorList>
    </citation>
    <scope>NUCLEOTIDE SEQUENCE [LARGE SCALE GENOMIC DNA]</scope>
</reference>
<keyword evidence="5" id="KW-1185">Reference proteome</keyword>
<dbReference type="Proteomes" id="UP000198736">
    <property type="component" value="Unassembled WGS sequence"/>
</dbReference>
<dbReference type="GO" id="GO:0016740">
    <property type="term" value="F:transferase activity"/>
    <property type="evidence" value="ECO:0007669"/>
    <property type="project" value="UniProtKB-KW"/>
</dbReference>
<organism evidence="4 5">
    <name type="scientific">Candidatus Nitrospira nitrificans</name>
    <dbReference type="NCBI Taxonomy" id="1742973"/>
    <lineage>
        <taxon>Bacteria</taxon>
        <taxon>Pseudomonadati</taxon>
        <taxon>Nitrospirota</taxon>
        <taxon>Nitrospiria</taxon>
        <taxon>Nitrospirales</taxon>
        <taxon>Nitrospiraceae</taxon>
        <taxon>Nitrospira</taxon>
    </lineage>
</organism>
<dbReference type="Pfam" id="PF00535">
    <property type="entry name" value="Glycos_transf_2"/>
    <property type="match status" value="1"/>
</dbReference>